<organism evidence="2">
    <name type="scientific">uncultured Nocardioidaceae bacterium</name>
    <dbReference type="NCBI Taxonomy" id="253824"/>
    <lineage>
        <taxon>Bacteria</taxon>
        <taxon>Bacillati</taxon>
        <taxon>Actinomycetota</taxon>
        <taxon>Actinomycetes</taxon>
        <taxon>Propionibacteriales</taxon>
        <taxon>Nocardioidaceae</taxon>
        <taxon>environmental samples</taxon>
    </lineage>
</organism>
<proteinExistence type="predicted"/>
<keyword evidence="1" id="KW-0812">Transmembrane</keyword>
<evidence type="ECO:0000256" key="1">
    <source>
        <dbReference type="SAM" id="Phobius"/>
    </source>
</evidence>
<accession>A0A6J4KWS3</accession>
<gene>
    <name evidence="2" type="ORF">AVDCRST_MAG46-541</name>
</gene>
<dbReference type="EMBL" id="CADCUD010000039">
    <property type="protein sequence ID" value="CAA9316485.1"/>
    <property type="molecule type" value="Genomic_DNA"/>
</dbReference>
<sequence length="309" mass="32578">MNAMSGPPTRGVRQQSPGSGRRWLVPLAVAAGTAIVVGGASVLTGSGPAARVAPEPPDTELQLNYITEGALESTGESVEGHLLIRHHCLFVQTADGPVDVAWPAGYSASAEAGTFVLRDVDDNEVARVGDWVRLDVGGEAAGGGLGCGVGVAGVAVTSGVEVGNTPVGWPTEPDFDVAQRFAQFAGYPQAELVRFAPVVEVGVGRAVVDRLVGDEVLDRDAWWLEVKHAPSLGGQISALSRLLMLAGDYRLTTTRRTCTGDADVPMPLVLERYRVLSYEPSAQTPCSQWYAVDVYLDDADDITAVIVRR</sequence>
<protein>
    <submittedName>
        <fullName evidence="2">Uncharacterized protein</fullName>
    </submittedName>
</protein>
<feature type="transmembrane region" description="Helical" evidence="1">
    <location>
        <begin position="23"/>
        <end position="43"/>
    </location>
</feature>
<reference evidence="2" key="1">
    <citation type="submission" date="2020-02" db="EMBL/GenBank/DDBJ databases">
        <authorList>
            <person name="Meier V. D."/>
        </authorList>
    </citation>
    <scope>NUCLEOTIDE SEQUENCE</scope>
    <source>
        <strain evidence="2">AVDCRST_MAG46</strain>
    </source>
</reference>
<keyword evidence="1" id="KW-0472">Membrane</keyword>
<dbReference type="AlphaFoldDB" id="A0A6J4KWS3"/>
<keyword evidence="1" id="KW-1133">Transmembrane helix</keyword>
<evidence type="ECO:0000313" key="2">
    <source>
        <dbReference type="EMBL" id="CAA9316485.1"/>
    </source>
</evidence>
<name>A0A6J4KWS3_9ACTN</name>